<dbReference type="Gene3D" id="1.10.10.10">
    <property type="entry name" value="Winged helix-like DNA-binding domain superfamily/Winged helix DNA-binding domain"/>
    <property type="match status" value="1"/>
</dbReference>
<dbReference type="InterPro" id="IPR013324">
    <property type="entry name" value="RNA_pol_sigma_r3/r4-like"/>
</dbReference>
<evidence type="ECO:0000259" key="6">
    <source>
        <dbReference type="Pfam" id="PF08281"/>
    </source>
</evidence>
<comment type="similarity">
    <text evidence="1">Belongs to the sigma-70 factor family. ECF subfamily.</text>
</comment>
<protein>
    <submittedName>
        <fullName evidence="7">DNA-directed RNA polymerase specialized sigma subunit-like protein</fullName>
    </submittedName>
</protein>
<dbReference type="Pfam" id="PF08281">
    <property type="entry name" value="Sigma70_r4_2"/>
    <property type="match status" value="1"/>
</dbReference>
<dbReference type="SUPFAM" id="SSF88946">
    <property type="entry name" value="Sigma2 domain of RNA polymerase sigma factors"/>
    <property type="match status" value="1"/>
</dbReference>
<evidence type="ECO:0000256" key="4">
    <source>
        <dbReference type="ARBA" id="ARBA00023163"/>
    </source>
</evidence>
<name>A0A8S5MCD0_9CAUD</name>
<organism evidence="7">
    <name type="scientific">Siphoviridae sp. cthrG7</name>
    <dbReference type="NCBI Taxonomy" id="2826428"/>
    <lineage>
        <taxon>Viruses</taxon>
        <taxon>Duplodnaviria</taxon>
        <taxon>Heunggongvirae</taxon>
        <taxon>Uroviricota</taxon>
        <taxon>Caudoviricetes</taxon>
    </lineage>
</organism>
<dbReference type="Pfam" id="PF04542">
    <property type="entry name" value="Sigma70_r2"/>
    <property type="match status" value="1"/>
</dbReference>
<dbReference type="GO" id="GO:0016987">
    <property type="term" value="F:sigma factor activity"/>
    <property type="evidence" value="ECO:0007669"/>
    <property type="project" value="UniProtKB-KW"/>
</dbReference>
<dbReference type="InterPro" id="IPR013249">
    <property type="entry name" value="RNA_pol_sigma70_r4_t2"/>
</dbReference>
<dbReference type="PANTHER" id="PTHR43133:SF25">
    <property type="entry name" value="RNA POLYMERASE SIGMA FACTOR RFAY-RELATED"/>
    <property type="match status" value="1"/>
</dbReference>
<dbReference type="GO" id="GO:0000428">
    <property type="term" value="C:DNA-directed RNA polymerase complex"/>
    <property type="evidence" value="ECO:0007669"/>
    <property type="project" value="UniProtKB-KW"/>
</dbReference>
<proteinExistence type="inferred from homology"/>
<feature type="domain" description="RNA polymerase sigma-70 region 2" evidence="5">
    <location>
        <begin position="14"/>
        <end position="74"/>
    </location>
</feature>
<dbReference type="InterPro" id="IPR014284">
    <property type="entry name" value="RNA_pol_sigma-70_dom"/>
</dbReference>
<evidence type="ECO:0000256" key="1">
    <source>
        <dbReference type="ARBA" id="ARBA00010641"/>
    </source>
</evidence>
<keyword evidence="4" id="KW-0804">Transcription</keyword>
<dbReference type="InterPro" id="IPR039425">
    <property type="entry name" value="RNA_pol_sigma-70-like"/>
</dbReference>
<evidence type="ECO:0000256" key="3">
    <source>
        <dbReference type="ARBA" id="ARBA00023082"/>
    </source>
</evidence>
<keyword evidence="3" id="KW-0731">Sigma factor</keyword>
<keyword evidence="7" id="KW-0240">DNA-directed RNA polymerase</keyword>
<dbReference type="InterPro" id="IPR013325">
    <property type="entry name" value="RNA_pol_sigma_r2"/>
</dbReference>
<evidence type="ECO:0000259" key="5">
    <source>
        <dbReference type="Pfam" id="PF04542"/>
    </source>
</evidence>
<dbReference type="PANTHER" id="PTHR43133">
    <property type="entry name" value="RNA POLYMERASE ECF-TYPE SIGMA FACTO"/>
    <property type="match status" value="1"/>
</dbReference>
<dbReference type="GO" id="GO:0003677">
    <property type="term" value="F:DNA binding"/>
    <property type="evidence" value="ECO:0007669"/>
    <property type="project" value="InterPro"/>
</dbReference>
<dbReference type="NCBIfam" id="TIGR02937">
    <property type="entry name" value="sigma70-ECF"/>
    <property type="match status" value="1"/>
</dbReference>
<accession>A0A8S5MCD0</accession>
<reference evidence="7" key="1">
    <citation type="journal article" date="2021" name="Proc. Natl. Acad. Sci. U.S.A.">
        <title>A Catalog of Tens of Thousands of Viruses from Human Metagenomes Reveals Hidden Associations with Chronic Diseases.</title>
        <authorList>
            <person name="Tisza M.J."/>
            <person name="Buck C.B."/>
        </authorList>
    </citation>
    <scope>NUCLEOTIDE SEQUENCE</scope>
    <source>
        <strain evidence="7">CthrG7</strain>
    </source>
</reference>
<dbReference type="EMBL" id="BK014874">
    <property type="protein sequence ID" value="DAD79824.1"/>
    <property type="molecule type" value="Genomic_DNA"/>
</dbReference>
<dbReference type="Gene3D" id="1.10.1740.10">
    <property type="match status" value="1"/>
</dbReference>
<feature type="domain" description="RNA polymerase sigma factor 70 region 4 type 2" evidence="6">
    <location>
        <begin position="104"/>
        <end position="149"/>
    </location>
</feature>
<dbReference type="SUPFAM" id="SSF88659">
    <property type="entry name" value="Sigma3 and sigma4 domains of RNA polymerase sigma factors"/>
    <property type="match status" value="1"/>
</dbReference>
<evidence type="ECO:0000256" key="2">
    <source>
        <dbReference type="ARBA" id="ARBA00023015"/>
    </source>
</evidence>
<dbReference type="InterPro" id="IPR036388">
    <property type="entry name" value="WH-like_DNA-bd_sf"/>
</dbReference>
<evidence type="ECO:0000313" key="7">
    <source>
        <dbReference type="EMBL" id="DAD79824.1"/>
    </source>
</evidence>
<sequence length="164" mass="19213">MNTPIFVSNLLDIQDKLYQFACRLTANVDAARDLLQETSLAVLNNEELYTPGTNFSAWCHTIMRNSFVNRYRKTIRERTYTDTTDELYYLNVAQYSVDSDMYTREILQIIGTLPNALYEPFIMYINGFKYREISEKMKVPIGTVKSRIFTSKDLLKKQLVNYNV</sequence>
<dbReference type="GO" id="GO:0006352">
    <property type="term" value="P:DNA-templated transcription initiation"/>
    <property type="evidence" value="ECO:0007669"/>
    <property type="project" value="InterPro"/>
</dbReference>
<dbReference type="InterPro" id="IPR007627">
    <property type="entry name" value="RNA_pol_sigma70_r2"/>
</dbReference>
<keyword evidence="2" id="KW-0805">Transcription regulation</keyword>